<protein>
    <submittedName>
        <fullName evidence="2">Uncharacterized protein</fullName>
    </submittedName>
</protein>
<dbReference type="AlphaFoldDB" id="A0A8J8SYZ2"/>
<evidence type="ECO:0000313" key="3">
    <source>
        <dbReference type="Proteomes" id="UP000785679"/>
    </source>
</evidence>
<keyword evidence="3" id="KW-1185">Reference proteome</keyword>
<accession>A0A8J8SYZ2</accession>
<reference evidence="2" key="1">
    <citation type="submission" date="2019-06" db="EMBL/GenBank/DDBJ databases">
        <authorList>
            <person name="Zheng W."/>
        </authorList>
    </citation>
    <scope>NUCLEOTIDE SEQUENCE</scope>
    <source>
        <strain evidence="2">QDHG01</strain>
    </source>
</reference>
<sequence length="83" mass="9729">MALQLVGSVPNLQIYPLLIYFECADHQSMPKVVMNLQVLKMSAKLSRKVDFLTQEFLVRSSMSRQQLHSQRIQDSYYSDSYQR</sequence>
<organism evidence="2 3">
    <name type="scientific">Halteria grandinella</name>
    <dbReference type="NCBI Taxonomy" id="5974"/>
    <lineage>
        <taxon>Eukaryota</taxon>
        <taxon>Sar</taxon>
        <taxon>Alveolata</taxon>
        <taxon>Ciliophora</taxon>
        <taxon>Intramacronucleata</taxon>
        <taxon>Spirotrichea</taxon>
        <taxon>Stichotrichia</taxon>
        <taxon>Sporadotrichida</taxon>
        <taxon>Halteriidae</taxon>
        <taxon>Halteria</taxon>
    </lineage>
</organism>
<dbReference type="Proteomes" id="UP000785679">
    <property type="component" value="Unassembled WGS sequence"/>
</dbReference>
<dbReference type="EMBL" id="RRYP01015466">
    <property type="protein sequence ID" value="TNV75486.1"/>
    <property type="molecule type" value="Genomic_DNA"/>
</dbReference>
<name>A0A8J8SYZ2_HALGN</name>
<comment type="caution">
    <text evidence="2">The sequence shown here is derived from an EMBL/GenBank/DDBJ whole genome shotgun (WGS) entry which is preliminary data.</text>
</comment>
<gene>
    <name evidence="2" type="ORF">FGO68_gene7029</name>
</gene>
<evidence type="ECO:0000256" key="1">
    <source>
        <dbReference type="SAM" id="MobiDB-lite"/>
    </source>
</evidence>
<evidence type="ECO:0000313" key="2">
    <source>
        <dbReference type="EMBL" id="TNV75486.1"/>
    </source>
</evidence>
<feature type="region of interest" description="Disordered" evidence="1">
    <location>
        <begin position="63"/>
        <end position="83"/>
    </location>
</feature>
<proteinExistence type="predicted"/>